<evidence type="ECO:0000313" key="2">
    <source>
        <dbReference type="EMBL" id="KAK0660342.1"/>
    </source>
</evidence>
<evidence type="ECO:0000313" key="3">
    <source>
        <dbReference type="Proteomes" id="UP001175001"/>
    </source>
</evidence>
<gene>
    <name evidence="2" type="ORF">DIS24_g3481</name>
</gene>
<feature type="compositionally biased region" description="Basic and acidic residues" evidence="1">
    <location>
        <begin position="361"/>
        <end position="371"/>
    </location>
</feature>
<dbReference type="EMBL" id="JAUJDW010000011">
    <property type="protein sequence ID" value="KAK0660342.1"/>
    <property type="molecule type" value="Genomic_DNA"/>
</dbReference>
<dbReference type="PANTHER" id="PTHR38702:SF1">
    <property type="entry name" value="CALPONIN-HOMOLOGY (CH) DOMAIN-CONTAINING PROTEIN"/>
    <property type="match status" value="1"/>
</dbReference>
<feature type="compositionally biased region" description="Polar residues" evidence="1">
    <location>
        <begin position="125"/>
        <end position="135"/>
    </location>
</feature>
<sequence>MHHPSSPESHATRRSSASIVGPRGHHVHEAREPDSRRRAEEAPAASGALGPSPDKRAAEDDWGRGGVCRRSAQQFVYDAAALDDTNILEPPPNPQQTAAPHLPRASVPPRRQTISTNMAEEATQPARSASPQDWASPTLPAGQVPGLDNSSTSSSSVSGMSAGSRRSWGGLPNGRRGYMRPEGTSFADSAKNRESVMSLGTIAHLQYYFARTGLLDDKGGRVAKETKRKKSSNAIEGLHTTADRAYESFLSSQDDNKRSSCAISDDGYLSESATDVPFVESPVGEDFETHYEYEPAPMLPPTVSTYKNKVLYTPPPPDIIVLRRELREALEDAKRVLAGTERPDTIARYKRKAAETEKIAAEAAEKRKQDDASGNISPEAEQEPLPVPQGWTEIQGLHVLDSVTLAIRAAKNYYTAHEQPERLYSIKPEKTIRKELYQTLEVLKRMAGRDFEGGIRDDERQSINGWINDIGQLLDSEQAKEEQEQLDREKWSWISGDWTGKEREREWLFLKSFDPHPEDEIPSWTAPEDASELPTPFLKAMHDGLKLVRLHNSLVRKSKRQFEEIKSYHRDTSLPYRCAENLRYWVKAAELRWEVKLKLDVMEVVHGESSEAWKSFDRALMKWCKGVREEITTEWKQARLKTMTIPPMLKIDTETMA</sequence>
<feature type="region of interest" description="Disordered" evidence="1">
    <location>
        <begin position="361"/>
        <end position="387"/>
    </location>
</feature>
<dbReference type="AlphaFoldDB" id="A0AA39YYZ1"/>
<evidence type="ECO:0000256" key="1">
    <source>
        <dbReference type="SAM" id="MobiDB-lite"/>
    </source>
</evidence>
<dbReference type="Proteomes" id="UP001175001">
    <property type="component" value="Unassembled WGS sequence"/>
</dbReference>
<protein>
    <submittedName>
        <fullName evidence="2">Uncharacterized protein</fullName>
    </submittedName>
</protein>
<feature type="compositionally biased region" description="Basic and acidic residues" evidence="1">
    <location>
        <begin position="27"/>
        <end position="41"/>
    </location>
</feature>
<feature type="compositionally biased region" description="Low complexity" evidence="1">
    <location>
        <begin position="150"/>
        <end position="167"/>
    </location>
</feature>
<feature type="compositionally biased region" description="Polar residues" evidence="1">
    <location>
        <begin position="1"/>
        <end position="18"/>
    </location>
</feature>
<keyword evidence="3" id="KW-1185">Reference proteome</keyword>
<name>A0AA39YYZ1_9PEZI</name>
<feature type="compositionally biased region" description="Low complexity" evidence="1">
    <location>
        <begin position="42"/>
        <end position="52"/>
    </location>
</feature>
<dbReference type="PANTHER" id="PTHR38702">
    <property type="entry name" value="CALPONIN-HOMOLOGY (CH) DOMAIN-CONTAINING PROTEIN"/>
    <property type="match status" value="1"/>
</dbReference>
<proteinExistence type="predicted"/>
<accession>A0AA39YYZ1</accession>
<comment type="caution">
    <text evidence="2">The sequence shown here is derived from an EMBL/GenBank/DDBJ whole genome shotgun (WGS) entry which is preliminary data.</text>
</comment>
<feature type="region of interest" description="Disordered" evidence="1">
    <location>
        <begin position="82"/>
        <end position="181"/>
    </location>
</feature>
<organism evidence="2 3">
    <name type="scientific">Lasiodiplodia hormozganensis</name>
    <dbReference type="NCBI Taxonomy" id="869390"/>
    <lineage>
        <taxon>Eukaryota</taxon>
        <taxon>Fungi</taxon>
        <taxon>Dikarya</taxon>
        <taxon>Ascomycota</taxon>
        <taxon>Pezizomycotina</taxon>
        <taxon>Dothideomycetes</taxon>
        <taxon>Dothideomycetes incertae sedis</taxon>
        <taxon>Botryosphaeriales</taxon>
        <taxon>Botryosphaeriaceae</taxon>
        <taxon>Lasiodiplodia</taxon>
    </lineage>
</organism>
<feature type="region of interest" description="Disordered" evidence="1">
    <location>
        <begin position="1"/>
        <end position="66"/>
    </location>
</feature>
<feature type="compositionally biased region" description="Basic and acidic residues" evidence="1">
    <location>
        <begin position="53"/>
        <end position="63"/>
    </location>
</feature>
<reference evidence="2" key="1">
    <citation type="submission" date="2023-06" db="EMBL/GenBank/DDBJ databases">
        <title>Multi-omics analyses reveal the molecular pathogenesis toolkit of Lasiodiplodia hormozganensis, a cross-kingdom pathogen.</title>
        <authorList>
            <person name="Felix C."/>
            <person name="Meneses R."/>
            <person name="Goncalves M.F.M."/>
            <person name="Tilleman L."/>
            <person name="Duarte A.S."/>
            <person name="Jorrin-Novo J.V."/>
            <person name="Van De Peer Y."/>
            <person name="Deforce D."/>
            <person name="Van Nieuwerburgh F."/>
            <person name="Esteves A.C."/>
            <person name="Alves A."/>
        </authorList>
    </citation>
    <scope>NUCLEOTIDE SEQUENCE</scope>
    <source>
        <strain evidence="2">CBS 339.90</strain>
    </source>
</reference>